<evidence type="ECO:0008006" key="5">
    <source>
        <dbReference type="Google" id="ProtNLM"/>
    </source>
</evidence>
<keyword evidence="2" id="KW-0472">Membrane</keyword>
<evidence type="ECO:0000256" key="2">
    <source>
        <dbReference type="SAM" id="Phobius"/>
    </source>
</evidence>
<dbReference type="RefSeq" id="WP_183416996.1">
    <property type="nucleotide sequence ID" value="NZ_JACHXA010000007.1"/>
</dbReference>
<accession>A0A839STQ2</accession>
<organism evidence="3 4">
    <name type="scientific">Limibacillus halophilus</name>
    <dbReference type="NCBI Taxonomy" id="1579333"/>
    <lineage>
        <taxon>Bacteria</taxon>
        <taxon>Pseudomonadati</taxon>
        <taxon>Pseudomonadota</taxon>
        <taxon>Alphaproteobacteria</taxon>
        <taxon>Rhodospirillales</taxon>
        <taxon>Rhodovibrionaceae</taxon>
        <taxon>Limibacillus</taxon>
    </lineage>
</organism>
<name>A0A839STQ2_9PROT</name>
<dbReference type="AlphaFoldDB" id="A0A839STQ2"/>
<keyword evidence="2" id="KW-1133">Transmembrane helix</keyword>
<reference evidence="3 4" key="1">
    <citation type="submission" date="2020-08" db="EMBL/GenBank/DDBJ databases">
        <title>Genomic Encyclopedia of Type Strains, Phase III (KMG-III): the genomes of soil and plant-associated and newly described type strains.</title>
        <authorList>
            <person name="Whitman W."/>
        </authorList>
    </citation>
    <scope>NUCLEOTIDE SEQUENCE [LARGE SCALE GENOMIC DNA]</scope>
    <source>
        <strain evidence="3 4">CECT 8803</strain>
    </source>
</reference>
<proteinExistence type="predicted"/>
<protein>
    <recommendedName>
        <fullName evidence="5">DUF3311 domain-containing protein</fullName>
    </recommendedName>
</protein>
<evidence type="ECO:0000313" key="3">
    <source>
        <dbReference type="EMBL" id="MBB3066171.1"/>
    </source>
</evidence>
<dbReference type="EMBL" id="JACHXA010000007">
    <property type="protein sequence ID" value="MBB3066171.1"/>
    <property type="molecule type" value="Genomic_DNA"/>
</dbReference>
<keyword evidence="2" id="KW-0812">Transmembrane</keyword>
<sequence>MARIPDRTLRHSKSRDRALILPFVGLLLLTPPIAKIFPLDLTLFGLPGVWVYVFAVWAGLIAVAALLSRNLSDPNDGSATAEDLQDNQKTSA</sequence>
<dbReference type="Proteomes" id="UP000581135">
    <property type="component" value="Unassembled WGS sequence"/>
</dbReference>
<comment type="caution">
    <text evidence="3">The sequence shown here is derived from an EMBL/GenBank/DDBJ whole genome shotgun (WGS) entry which is preliminary data.</text>
</comment>
<evidence type="ECO:0000313" key="4">
    <source>
        <dbReference type="Proteomes" id="UP000581135"/>
    </source>
</evidence>
<feature type="region of interest" description="Disordered" evidence="1">
    <location>
        <begin position="73"/>
        <end position="92"/>
    </location>
</feature>
<feature type="transmembrane region" description="Helical" evidence="2">
    <location>
        <begin position="50"/>
        <end position="68"/>
    </location>
</feature>
<evidence type="ECO:0000256" key="1">
    <source>
        <dbReference type="SAM" id="MobiDB-lite"/>
    </source>
</evidence>
<gene>
    <name evidence="3" type="ORF">FHR98_002476</name>
</gene>
<keyword evidence="4" id="KW-1185">Reference proteome</keyword>